<protein>
    <recommendedName>
        <fullName evidence="3">Reverse transcriptase Ty1/copia-type domain-containing protein</fullName>
    </recommendedName>
</protein>
<comment type="caution">
    <text evidence="1">The sequence shown here is derived from an EMBL/GenBank/DDBJ whole genome shotgun (WGS) entry which is preliminary data.</text>
</comment>
<organism evidence="1 2">
    <name type="scientific">Mucuna pruriens</name>
    <name type="common">Velvet bean</name>
    <name type="synonym">Dolichos pruriens</name>
    <dbReference type="NCBI Taxonomy" id="157652"/>
    <lineage>
        <taxon>Eukaryota</taxon>
        <taxon>Viridiplantae</taxon>
        <taxon>Streptophyta</taxon>
        <taxon>Embryophyta</taxon>
        <taxon>Tracheophyta</taxon>
        <taxon>Spermatophyta</taxon>
        <taxon>Magnoliopsida</taxon>
        <taxon>eudicotyledons</taxon>
        <taxon>Gunneridae</taxon>
        <taxon>Pentapetalae</taxon>
        <taxon>rosids</taxon>
        <taxon>fabids</taxon>
        <taxon>Fabales</taxon>
        <taxon>Fabaceae</taxon>
        <taxon>Papilionoideae</taxon>
        <taxon>50 kb inversion clade</taxon>
        <taxon>NPAAA clade</taxon>
        <taxon>indigoferoid/millettioid clade</taxon>
        <taxon>Phaseoleae</taxon>
        <taxon>Mucuna</taxon>
    </lineage>
</organism>
<accession>A0A371F6U9</accession>
<dbReference type="EMBL" id="QJKJ01010318">
    <property type="protein sequence ID" value="RDX74031.1"/>
    <property type="molecule type" value="Genomic_DNA"/>
</dbReference>
<gene>
    <name evidence="1" type="ORF">CR513_46266</name>
</gene>
<proteinExistence type="predicted"/>
<name>A0A371F6U9_MUCPR</name>
<dbReference type="AlphaFoldDB" id="A0A371F6U9"/>
<evidence type="ECO:0008006" key="3">
    <source>
        <dbReference type="Google" id="ProtNLM"/>
    </source>
</evidence>
<dbReference type="Proteomes" id="UP000257109">
    <property type="component" value="Unassembled WGS sequence"/>
</dbReference>
<dbReference type="OrthoDB" id="1645289at2759"/>
<keyword evidence="2" id="KW-1185">Reference proteome</keyword>
<dbReference type="STRING" id="157652.A0A371F6U9"/>
<reference evidence="1" key="1">
    <citation type="submission" date="2018-05" db="EMBL/GenBank/DDBJ databases">
        <title>Draft genome of Mucuna pruriens seed.</title>
        <authorList>
            <person name="Nnadi N.E."/>
            <person name="Vos R."/>
            <person name="Hasami M.H."/>
            <person name="Devisetty U.K."/>
            <person name="Aguiy J.C."/>
        </authorList>
    </citation>
    <scope>NUCLEOTIDE SEQUENCE [LARGE SCALE GENOMIC DNA]</scope>
    <source>
        <strain evidence="1">JCA_2017</strain>
    </source>
</reference>
<evidence type="ECO:0000313" key="1">
    <source>
        <dbReference type="EMBL" id="RDX74031.1"/>
    </source>
</evidence>
<feature type="non-terminal residue" evidence="1">
    <location>
        <position position="1"/>
    </location>
</feature>
<sequence length="159" mass="18741">MKDLREAFFVLDIQILIDHSQGILRLSRENYIKKVLDRFGMKDSKLGDTPITKGDKFSLNQYPNNDLERNEMRKIPYASIVGSLMYLSDPKIQQWKIVKRVMHYLRRTKGYIHHQWKFKGLETLTPILQDVKIENAPHLDTSTCWLKELSLGNLLNRLL</sequence>
<evidence type="ECO:0000313" key="2">
    <source>
        <dbReference type="Proteomes" id="UP000257109"/>
    </source>
</evidence>